<protein>
    <submittedName>
        <fullName evidence="1">Uncharacterized protein</fullName>
    </submittedName>
</protein>
<gene>
    <name evidence="1" type="ORF">R1flu_021427</name>
</gene>
<name>A0ABD1ZSM3_9MARC</name>
<evidence type="ECO:0000313" key="2">
    <source>
        <dbReference type="Proteomes" id="UP001605036"/>
    </source>
</evidence>
<dbReference type="EMBL" id="JBHFFA010000001">
    <property type="protein sequence ID" value="KAL2653299.1"/>
    <property type="molecule type" value="Genomic_DNA"/>
</dbReference>
<sequence length="100" mass="10927">MIGNARHAEIVEERNGERRKKVVTSYQSGKGQRQEPLLRLHFSFAFDSGSGRRIRGPESSSGAEIERVEIAVGRVLSPLSGFWFGCAPIAAESGVNHGVF</sequence>
<evidence type="ECO:0000313" key="1">
    <source>
        <dbReference type="EMBL" id="KAL2653299.1"/>
    </source>
</evidence>
<accession>A0ABD1ZSM3</accession>
<comment type="caution">
    <text evidence="1">The sequence shown here is derived from an EMBL/GenBank/DDBJ whole genome shotgun (WGS) entry which is preliminary data.</text>
</comment>
<keyword evidence="2" id="KW-1185">Reference proteome</keyword>
<dbReference type="Proteomes" id="UP001605036">
    <property type="component" value="Unassembled WGS sequence"/>
</dbReference>
<dbReference type="AlphaFoldDB" id="A0ABD1ZSM3"/>
<organism evidence="1 2">
    <name type="scientific">Riccia fluitans</name>
    <dbReference type="NCBI Taxonomy" id="41844"/>
    <lineage>
        <taxon>Eukaryota</taxon>
        <taxon>Viridiplantae</taxon>
        <taxon>Streptophyta</taxon>
        <taxon>Embryophyta</taxon>
        <taxon>Marchantiophyta</taxon>
        <taxon>Marchantiopsida</taxon>
        <taxon>Marchantiidae</taxon>
        <taxon>Marchantiales</taxon>
        <taxon>Ricciaceae</taxon>
        <taxon>Riccia</taxon>
    </lineage>
</organism>
<proteinExistence type="predicted"/>
<reference evidence="1 2" key="1">
    <citation type="submission" date="2024-09" db="EMBL/GenBank/DDBJ databases">
        <title>Chromosome-scale assembly of Riccia fluitans.</title>
        <authorList>
            <person name="Paukszto L."/>
            <person name="Sawicki J."/>
            <person name="Karawczyk K."/>
            <person name="Piernik-Szablinska J."/>
            <person name="Szczecinska M."/>
            <person name="Mazdziarz M."/>
        </authorList>
    </citation>
    <scope>NUCLEOTIDE SEQUENCE [LARGE SCALE GENOMIC DNA]</scope>
    <source>
        <strain evidence="1">Rf_01</strain>
        <tissue evidence="1">Aerial parts of the thallus</tissue>
    </source>
</reference>